<dbReference type="EMBL" id="JAERRB010000003">
    <property type="protein sequence ID" value="MBL0741967.1"/>
    <property type="molecule type" value="Genomic_DNA"/>
</dbReference>
<dbReference type="Proteomes" id="UP000613030">
    <property type="component" value="Unassembled WGS sequence"/>
</dbReference>
<proteinExistence type="inferred from homology"/>
<sequence>METATKTQITVEALVKAPVEKVWKYWNEPQHIKQWAFASDEWHAPFAENDARTNGKFKTTMAAKDGSMSFDFEGVYSHVEPNKVIEYDIADGRKVKITFTAQGSETKVTETFEAEGTNPIEMQRGGWHAILDNFKKHTEAN</sequence>
<gene>
    <name evidence="3" type="ORF">JI741_12105</name>
</gene>
<evidence type="ECO:0000256" key="1">
    <source>
        <dbReference type="ARBA" id="ARBA00006817"/>
    </source>
</evidence>
<protein>
    <submittedName>
        <fullName evidence="3">SRPBCC family protein</fullName>
    </submittedName>
</protein>
<comment type="similarity">
    <text evidence="1">Belongs to the AHA1 family.</text>
</comment>
<evidence type="ECO:0000313" key="4">
    <source>
        <dbReference type="Proteomes" id="UP000613030"/>
    </source>
</evidence>
<reference evidence="3 4" key="1">
    <citation type="submission" date="2021-01" db="EMBL/GenBank/DDBJ databases">
        <title>Chryseolinea sp. Jin1 Genome sequencing and assembly.</title>
        <authorList>
            <person name="Kim I."/>
        </authorList>
    </citation>
    <scope>NUCLEOTIDE SEQUENCE [LARGE SCALE GENOMIC DNA]</scope>
    <source>
        <strain evidence="3 4">Jin1</strain>
    </source>
</reference>
<dbReference type="InterPro" id="IPR013538">
    <property type="entry name" value="ASHA1/2-like_C"/>
</dbReference>
<feature type="domain" description="Activator of Hsp90 ATPase homologue 1/2-like C-terminal" evidence="2">
    <location>
        <begin position="16"/>
        <end position="137"/>
    </location>
</feature>
<dbReference type="Gene3D" id="3.30.530.20">
    <property type="match status" value="1"/>
</dbReference>
<comment type="caution">
    <text evidence="3">The sequence shown here is derived from an EMBL/GenBank/DDBJ whole genome shotgun (WGS) entry which is preliminary data.</text>
</comment>
<accession>A0ABS1KTE2</accession>
<keyword evidence="4" id="KW-1185">Reference proteome</keyword>
<evidence type="ECO:0000313" key="3">
    <source>
        <dbReference type="EMBL" id="MBL0741967.1"/>
    </source>
</evidence>
<name>A0ABS1KTE2_9BACT</name>
<dbReference type="RefSeq" id="WP_202009641.1">
    <property type="nucleotide sequence ID" value="NZ_JAERRB010000003.1"/>
</dbReference>
<dbReference type="SUPFAM" id="SSF55961">
    <property type="entry name" value="Bet v1-like"/>
    <property type="match status" value="1"/>
</dbReference>
<dbReference type="CDD" id="cd08897">
    <property type="entry name" value="SRPBCC_CalC_Aha1-like_4"/>
    <property type="match status" value="1"/>
</dbReference>
<evidence type="ECO:0000259" key="2">
    <source>
        <dbReference type="Pfam" id="PF08327"/>
    </source>
</evidence>
<organism evidence="3 4">
    <name type="scientific">Chryseolinea lacunae</name>
    <dbReference type="NCBI Taxonomy" id="2801331"/>
    <lineage>
        <taxon>Bacteria</taxon>
        <taxon>Pseudomonadati</taxon>
        <taxon>Bacteroidota</taxon>
        <taxon>Cytophagia</taxon>
        <taxon>Cytophagales</taxon>
        <taxon>Fulvivirgaceae</taxon>
        <taxon>Chryseolinea</taxon>
    </lineage>
</organism>
<dbReference type="Pfam" id="PF08327">
    <property type="entry name" value="AHSA1"/>
    <property type="match status" value="1"/>
</dbReference>
<dbReference type="InterPro" id="IPR023393">
    <property type="entry name" value="START-like_dom_sf"/>
</dbReference>